<evidence type="ECO:0000313" key="3">
    <source>
        <dbReference type="Proteomes" id="UP001604002"/>
    </source>
</evidence>
<evidence type="ECO:0000256" key="1">
    <source>
        <dbReference type="SAM" id="SignalP"/>
    </source>
</evidence>
<proteinExistence type="predicted"/>
<reference evidence="2 3" key="1">
    <citation type="submission" date="2024-02" db="EMBL/GenBank/DDBJ databases">
        <title>Expansion and revision of Xanthobacter and proposal of Roseixanthobacter gen. nov.</title>
        <authorList>
            <person name="Soltysiak M.P.M."/>
            <person name="Jalihal A."/>
            <person name="Ory A."/>
            <person name="Chrisophersen C."/>
            <person name="Lee A.D."/>
            <person name="Boulton J."/>
            <person name="Springer M."/>
        </authorList>
    </citation>
    <scope>NUCLEOTIDE SEQUENCE [LARGE SCALE GENOMIC DNA]</scope>
    <source>
        <strain evidence="2 3">23A</strain>
    </source>
</reference>
<dbReference type="RefSeq" id="WP_393990697.1">
    <property type="nucleotide sequence ID" value="NZ_JBAFVH010000001.1"/>
</dbReference>
<dbReference type="PROSITE" id="PS51257">
    <property type="entry name" value="PROKAR_LIPOPROTEIN"/>
    <property type="match status" value="1"/>
</dbReference>
<accession>A0ABW6ZRW4</accession>
<organism evidence="2 3">
    <name type="scientific">Xanthobacter oligotrophicus</name>
    <dbReference type="NCBI Taxonomy" id="2607286"/>
    <lineage>
        <taxon>Bacteria</taxon>
        <taxon>Pseudomonadati</taxon>
        <taxon>Pseudomonadota</taxon>
        <taxon>Alphaproteobacteria</taxon>
        <taxon>Hyphomicrobiales</taxon>
        <taxon>Xanthobacteraceae</taxon>
        <taxon>Xanthobacter</taxon>
    </lineage>
</organism>
<keyword evidence="1" id="KW-0732">Signal</keyword>
<feature type="chain" id="PRO_5046088071" evidence="1">
    <location>
        <begin position="29"/>
        <end position="271"/>
    </location>
</feature>
<evidence type="ECO:0000313" key="2">
    <source>
        <dbReference type="EMBL" id="MFG1370592.1"/>
    </source>
</evidence>
<feature type="signal peptide" evidence="1">
    <location>
        <begin position="1"/>
        <end position="28"/>
    </location>
</feature>
<keyword evidence="3" id="KW-1185">Reference proteome</keyword>
<sequence>MSMRRAVFRLLSLPIAAAACLGAVGAMAGERAQDDARPYRPLAAEVGAALMPPADLLDAAKQLRAAAIAKDKQAVFAMVGDRVIIISSGLTPAARRDAEKKGPWPHAEAALAEIGGYFQEGDLPVGGTVDPTAARITQALEMIADATEHPGWGRDPLVKGGFCTYRGVRWDAGAGATIDDGSRGIYVTAPTPVHASAAAKAAVIGTLKPGHIYLQSDFDGLPDGWRGVRLPSGRAGAVKDLQVRDPAVWGLCFLRNAKGGWSIAAFSSALL</sequence>
<dbReference type="Proteomes" id="UP001604002">
    <property type="component" value="Unassembled WGS sequence"/>
</dbReference>
<name>A0ABW6ZRW4_9HYPH</name>
<dbReference type="EMBL" id="JBAFVH010000001">
    <property type="protein sequence ID" value="MFG1370592.1"/>
    <property type="molecule type" value="Genomic_DNA"/>
</dbReference>
<gene>
    <name evidence="2" type="ORF">V5F32_00285</name>
</gene>
<protein>
    <submittedName>
        <fullName evidence="2">Uncharacterized protein</fullName>
    </submittedName>
</protein>
<comment type="caution">
    <text evidence="2">The sequence shown here is derived from an EMBL/GenBank/DDBJ whole genome shotgun (WGS) entry which is preliminary data.</text>
</comment>